<feature type="compositionally biased region" description="Basic and acidic residues" evidence="2">
    <location>
        <begin position="195"/>
        <end position="213"/>
    </location>
</feature>
<feature type="compositionally biased region" description="Polar residues" evidence="2">
    <location>
        <begin position="1"/>
        <end position="10"/>
    </location>
</feature>
<proteinExistence type="inferred from homology"/>
<feature type="compositionally biased region" description="Polar residues" evidence="2">
    <location>
        <begin position="168"/>
        <end position="179"/>
    </location>
</feature>
<feature type="compositionally biased region" description="Polar residues" evidence="2">
    <location>
        <begin position="120"/>
        <end position="134"/>
    </location>
</feature>
<dbReference type="GO" id="GO:0023052">
    <property type="term" value="P:signaling"/>
    <property type="evidence" value="ECO:0007669"/>
    <property type="project" value="InterPro"/>
</dbReference>
<protein>
    <submittedName>
        <fullName evidence="3">Uncharacterized protein</fullName>
    </submittedName>
</protein>
<comment type="caution">
    <text evidence="3">The sequence shown here is derived from an EMBL/GenBank/DDBJ whole genome shotgun (WGS) entry which is preliminary data.</text>
</comment>
<dbReference type="AlphaFoldDB" id="A0A819A9P8"/>
<dbReference type="PANTHER" id="PTHR12353:SF1">
    <property type="entry name" value="DISKS LARGE-ASSOCIATED PROTEIN 5"/>
    <property type="match status" value="1"/>
</dbReference>
<feature type="compositionally biased region" description="Polar residues" evidence="2">
    <location>
        <begin position="68"/>
        <end position="88"/>
    </location>
</feature>
<evidence type="ECO:0000256" key="1">
    <source>
        <dbReference type="ARBA" id="ARBA00008839"/>
    </source>
</evidence>
<gene>
    <name evidence="3" type="ORF">OXD698_LOCUS16801</name>
</gene>
<sequence length="936" mass="106561">MSDIAITNQLPPRATTSTRRSRKWSTLGGRCTSTSTTMIPTKDSDVNENSSKSNGHHRHSTSLFRKASTISRATDTGVTSDENPNQALKKSRSLMNVLRSKLNSPAVMRRFRSKSRESTKQTVTEVNGHSTNDQQEVKQSNDEQITTPTTARKSRKRDPSPMRRLANRISQLTKHQRTTSNERQKKSPTKSITNDSHEETRKPPSPIHKKDEVDHINACYDEIRAKYYNNNNNNNINKRNIINDDTHNRSLSTISMNGSLRSNDYRTNTQHITSATVVPDDPLLQACKKTNMKLNCLLSGYTLTTSFANHEKTFGQNDLFKFNHYYDVGKKKYDWNFTNTNSRLFSNMRTRPISKSIDSFRSSSIKENEVSTAWEKNHIVDNDRLAQKHEDVPRILPDNNEPVIHKDNDLNKSNIDVVPSVPIDNETFVQTNSIDFNENKIISNGKILDDHDEKFEQNFLRAVDRALGVINQDKNAVVEPVHDISKEEDDASHMDLIQITERALSSFYNLPDFTDDDKQIHKPATNGIEVTDFELNEPLSAEQSTKNIDENKIHEPTTNGFEVTDFELNEPLSTEQSTANIDENKIHEPTTNGIEVTDFELNEPLITEQSTKNIDENKIHEPTTNGIEVTDFELDEPLSTEQSTKNIGENQIHEPTTNGTEVTDFELNEPLSTEQSTANIDENKIHESTTNGIEVTDFEFDEPLSTDQSTIIIDENQKEINDNDVLIDNDISSIVNELIEKTEESLNEECKNGQTFLVKLDDEEKTIKSKAETYNEYIDANDNRLTEEVRTDINAVIGEVNLLLRGKLKQFRGLCQANVTKSTDGEPIPLDSDLEGFWDITYPLIDKVKEKFTKLDARQAKQWAPIEEYDPNDINNRPRIIDDRLKQLQPQQNKSSKIPIPKAANDDLKKLIQERRKAAANSTNQNHDIEIFVAPK</sequence>
<dbReference type="EMBL" id="CAJOAZ010001167">
    <property type="protein sequence ID" value="CAF3774815.1"/>
    <property type="molecule type" value="Genomic_DNA"/>
</dbReference>
<evidence type="ECO:0000256" key="2">
    <source>
        <dbReference type="SAM" id="MobiDB-lite"/>
    </source>
</evidence>
<organism evidence="3 4">
    <name type="scientific">Adineta steineri</name>
    <dbReference type="NCBI Taxonomy" id="433720"/>
    <lineage>
        <taxon>Eukaryota</taxon>
        <taxon>Metazoa</taxon>
        <taxon>Spiralia</taxon>
        <taxon>Gnathifera</taxon>
        <taxon>Rotifera</taxon>
        <taxon>Eurotatoria</taxon>
        <taxon>Bdelloidea</taxon>
        <taxon>Adinetida</taxon>
        <taxon>Adinetidae</taxon>
        <taxon>Adineta</taxon>
    </lineage>
</organism>
<feature type="compositionally biased region" description="Polar residues" evidence="2">
    <location>
        <begin position="142"/>
        <end position="151"/>
    </location>
</feature>
<dbReference type="Pfam" id="PF03359">
    <property type="entry name" value="GKAP"/>
    <property type="match status" value="1"/>
</dbReference>
<dbReference type="Proteomes" id="UP000663844">
    <property type="component" value="Unassembled WGS sequence"/>
</dbReference>
<name>A0A819A9P8_9BILA</name>
<evidence type="ECO:0000313" key="4">
    <source>
        <dbReference type="Proteomes" id="UP000663844"/>
    </source>
</evidence>
<dbReference type="InterPro" id="IPR005026">
    <property type="entry name" value="SAPAP"/>
</dbReference>
<feature type="region of interest" description="Disordered" evidence="2">
    <location>
        <begin position="1"/>
        <end position="213"/>
    </location>
</feature>
<evidence type="ECO:0000313" key="3">
    <source>
        <dbReference type="EMBL" id="CAF3774815.1"/>
    </source>
</evidence>
<accession>A0A819A9P8</accession>
<comment type="similarity">
    <text evidence="1">Belongs to the SAPAP family.</text>
</comment>
<dbReference type="PANTHER" id="PTHR12353">
    <property type="entry name" value="DISKS LARGE-ASSOCIATED PROTEIN DAP SAP90/PSD-95-ASSOCIATED PROTEIN"/>
    <property type="match status" value="1"/>
</dbReference>
<reference evidence="3" key="1">
    <citation type="submission" date="2021-02" db="EMBL/GenBank/DDBJ databases">
        <authorList>
            <person name="Nowell W R."/>
        </authorList>
    </citation>
    <scope>NUCLEOTIDE SEQUENCE</scope>
</reference>